<evidence type="ECO:0000256" key="10">
    <source>
        <dbReference type="SAM" id="MobiDB-lite"/>
    </source>
</evidence>
<feature type="short sequence motif" description="Cx2C motif 2" evidence="9">
    <location>
        <begin position="238"/>
        <end position="241"/>
    </location>
</feature>
<feature type="binding site" evidence="9">
    <location>
        <position position="192"/>
    </location>
    <ligand>
        <name>[2Fe-2S] cluster</name>
        <dbReference type="ChEBI" id="CHEBI:190135"/>
    </ligand>
</feature>
<dbReference type="AlphaFoldDB" id="A0A7R9WQG7"/>
<feature type="region of interest" description="Fe-S binding site B" evidence="9">
    <location>
        <begin position="227"/>
        <end position="241"/>
    </location>
</feature>
<dbReference type="GO" id="GO:0051537">
    <property type="term" value="F:2 iron, 2 sulfur cluster binding"/>
    <property type="evidence" value="ECO:0007669"/>
    <property type="project" value="UniProtKB-UniRule"/>
</dbReference>
<feature type="binding site" evidence="9">
    <location>
        <position position="227"/>
    </location>
    <ligand>
        <name>[4Fe-4S] cluster</name>
        <dbReference type="ChEBI" id="CHEBI:49883"/>
    </ligand>
</feature>
<keyword evidence="9" id="KW-0001">2Fe-2S</keyword>
<comment type="domain">
    <text evidence="9">The twin Cx2C motifs are involved in the recognition by the mitochondrial MIA40-ERV1 disulfide relay system. The formation of 2 disulfide bonds in the Cx2C motifs through dithiol/disulfide exchange reactions effectively traps the protein in the mitochondrial intermembrane space.</text>
</comment>
<dbReference type="PANTHER" id="PTHR13273:SF14">
    <property type="entry name" value="ANAMORSIN"/>
    <property type="match status" value="1"/>
</dbReference>
<comment type="function">
    <text evidence="9">Component of the cytosolic iron-sulfur (Fe-S) protein assembly (CIA) machinery. Required for the maturation of extramitochondrial Fe-S proteins. Part of an electron transfer chain functioning in an early step of cytosolic Fe-S biogenesis, facilitating the de novo assembly of a [4Fe-4S] cluster on the cytosolic Fe-S scaffold complex. Electrons are transferred from NADPH via a FAD- and FMN-containing diflavin oxidoreductase. Together with the diflavin oxidoreductase, also required for the assembly of the diferric tyrosyl radical cofactor of ribonucleotide reductase (RNR), probably by providing electrons for reduction during radical cofactor maturation in the catalytic small subunit.</text>
</comment>
<keyword evidence="7 9" id="KW-0411">Iron-sulfur</keyword>
<dbReference type="EMBL" id="HBEF01006543">
    <property type="protein sequence ID" value="CAD8331956.1"/>
    <property type="molecule type" value="Transcribed_RNA"/>
</dbReference>
<feature type="binding site" evidence="9">
    <location>
        <position position="230"/>
    </location>
    <ligand>
        <name>[4Fe-4S] cluster</name>
        <dbReference type="ChEBI" id="CHEBI:49883"/>
    </ligand>
</feature>
<evidence type="ECO:0000256" key="1">
    <source>
        <dbReference type="ARBA" id="ARBA00001966"/>
    </source>
</evidence>
<protein>
    <recommendedName>
        <fullName evidence="9">Anamorsin homolog</fullName>
    </recommendedName>
    <alternativeName>
        <fullName evidence="9">Fe-S cluster assembly protein DRE2 homolog</fullName>
    </alternativeName>
</protein>
<dbReference type="InterPro" id="IPR007785">
    <property type="entry name" value="Anamorsin"/>
</dbReference>
<dbReference type="GO" id="GO:0016226">
    <property type="term" value="P:iron-sulfur cluster assembly"/>
    <property type="evidence" value="ECO:0007669"/>
    <property type="project" value="UniProtKB-UniRule"/>
</dbReference>
<feature type="short sequence motif" description="Cx2C motif 1" evidence="9">
    <location>
        <begin position="227"/>
        <end position="230"/>
    </location>
</feature>
<feature type="binding site" evidence="9">
    <location>
        <position position="201"/>
    </location>
    <ligand>
        <name>[2Fe-2S] cluster</name>
        <dbReference type="ChEBI" id="CHEBI:190135"/>
    </ligand>
</feature>
<gene>
    <name evidence="12" type="ORF">CAUS1442_LOCUS4055</name>
</gene>
<feature type="binding site" evidence="9">
    <location>
        <position position="238"/>
    </location>
    <ligand>
        <name>[4Fe-4S] cluster</name>
        <dbReference type="ChEBI" id="CHEBI:49883"/>
    </ligand>
</feature>
<comment type="similarity">
    <text evidence="2 9">Belongs to the anamorsin family.</text>
</comment>
<dbReference type="GO" id="GO:0046872">
    <property type="term" value="F:metal ion binding"/>
    <property type="evidence" value="ECO:0007669"/>
    <property type="project" value="UniProtKB-KW"/>
</dbReference>
<feature type="binding site" evidence="9">
    <location>
        <position position="203"/>
    </location>
    <ligand>
        <name>[2Fe-2S] cluster</name>
        <dbReference type="ChEBI" id="CHEBI:190135"/>
    </ligand>
</feature>
<dbReference type="GO" id="GO:0009055">
    <property type="term" value="F:electron transfer activity"/>
    <property type="evidence" value="ECO:0007669"/>
    <property type="project" value="UniProtKB-UniRule"/>
</dbReference>
<name>A0A7R9WQG7_9STRA</name>
<dbReference type="PANTHER" id="PTHR13273">
    <property type="entry name" value="ANAMORSIN"/>
    <property type="match status" value="1"/>
</dbReference>
<feature type="binding site" evidence="9">
    <location>
        <position position="198"/>
    </location>
    <ligand>
        <name>[2Fe-2S] cluster</name>
        <dbReference type="ChEBI" id="CHEBI:190135"/>
    </ligand>
</feature>
<keyword evidence="6 9" id="KW-0408">Iron</keyword>
<accession>A0A7R9WQG7</accession>
<evidence type="ECO:0000256" key="3">
    <source>
        <dbReference type="ARBA" id="ARBA00022485"/>
    </source>
</evidence>
<evidence type="ECO:0000259" key="11">
    <source>
        <dbReference type="Pfam" id="PF05093"/>
    </source>
</evidence>
<comment type="cofactor">
    <cofactor evidence="1 9">
        <name>[4Fe-4S] cluster</name>
        <dbReference type="ChEBI" id="CHEBI:49883"/>
    </cofactor>
</comment>
<comment type="caution">
    <text evidence="9">Lacks conserved residue(s) required for the propagation of feature annotation.</text>
</comment>
<feature type="region of interest" description="Disordered" evidence="10">
    <location>
        <begin position="209"/>
        <end position="231"/>
    </location>
</feature>
<dbReference type="HAMAP" id="MF_03115">
    <property type="entry name" value="Anamorsin"/>
    <property type="match status" value="1"/>
</dbReference>
<comment type="subunit">
    <text evidence="9">Monomer.</text>
</comment>
<feature type="domain" description="Anamorsin C-terminal" evidence="11">
    <location>
        <begin position="222"/>
        <end position="254"/>
    </location>
</feature>
<feature type="compositionally biased region" description="Basic and acidic residues" evidence="10">
    <location>
        <begin position="209"/>
        <end position="219"/>
    </location>
</feature>
<organism evidence="12">
    <name type="scientific">Craspedostauros australis</name>
    <dbReference type="NCBI Taxonomy" id="1486917"/>
    <lineage>
        <taxon>Eukaryota</taxon>
        <taxon>Sar</taxon>
        <taxon>Stramenopiles</taxon>
        <taxon>Ochrophyta</taxon>
        <taxon>Bacillariophyta</taxon>
        <taxon>Bacillariophyceae</taxon>
        <taxon>Bacillariophycidae</taxon>
        <taxon>Naviculales</taxon>
        <taxon>Naviculaceae</taxon>
        <taxon>Craspedostauros</taxon>
    </lineage>
</organism>
<keyword evidence="8 9" id="KW-0496">Mitochondrion</keyword>
<evidence type="ECO:0000256" key="4">
    <source>
        <dbReference type="ARBA" id="ARBA00022490"/>
    </source>
</evidence>
<dbReference type="GO" id="GO:0005758">
    <property type="term" value="C:mitochondrial intermembrane space"/>
    <property type="evidence" value="ECO:0007669"/>
    <property type="project" value="UniProtKB-SubCell"/>
</dbReference>
<keyword evidence="3 9" id="KW-0004">4Fe-4S</keyword>
<feature type="binding site" evidence="9">
    <location>
        <position position="241"/>
    </location>
    <ligand>
        <name>[4Fe-4S] cluster</name>
        <dbReference type="ChEBI" id="CHEBI:49883"/>
    </ligand>
</feature>
<evidence type="ECO:0000256" key="7">
    <source>
        <dbReference type="ARBA" id="ARBA00023014"/>
    </source>
</evidence>
<evidence type="ECO:0000256" key="9">
    <source>
        <dbReference type="HAMAP-Rule" id="MF_03115"/>
    </source>
</evidence>
<evidence type="ECO:0000313" key="12">
    <source>
        <dbReference type="EMBL" id="CAD8331956.1"/>
    </source>
</evidence>
<dbReference type="Pfam" id="PF05093">
    <property type="entry name" value="CIAPIN1"/>
    <property type="match status" value="1"/>
</dbReference>
<comment type="domain">
    <text evidence="9">The N-terminal domain has structural similarity with S-adenosyl-L-methionine-dependent methyltransferases, but does not bind S-adenosyl-L-methionine. It is required for correct assembly of the 2 Fe-S clusters.</text>
</comment>
<reference evidence="12" key="1">
    <citation type="submission" date="2021-01" db="EMBL/GenBank/DDBJ databases">
        <authorList>
            <person name="Corre E."/>
            <person name="Pelletier E."/>
            <person name="Niang G."/>
            <person name="Scheremetjew M."/>
            <person name="Finn R."/>
            <person name="Kale V."/>
            <person name="Holt S."/>
            <person name="Cochrane G."/>
            <person name="Meng A."/>
            <person name="Brown T."/>
            <person name="Cohen L."/>
        </authorList>
    </citation>
    <scope>NUCLEOTIDE SEQUENCE</scope>
    <source>
        <strain evidence="12">CCMP3328</strain>
    </source>
</reference>
<proteinExistence type="inferred from homology"/>
<evidence type="ECO:0000256" key="6">
    <source>
        <dbReference type="ARBA" id="ARBA00023004"/>
    </source>
</evidence>
<comment type="cofactor">
    <cofactor evidence="9">
        <name>[2Fe-2S] cluster</name>
        <dbReference type="ChEBI" id="CHEBI:190135"/>
    </cofactor>
</comment>
<comment type="domain">
    <text evidence="9">The C-terminal domain binds 2 Fe-S clusters but is otherwise mostly in an intrinsically disordered conformation.</text>
</comment>
<comment type="subcellular location">
    <subcellularLocation>
        <location evidence="9">Cytoplasm</location>
    </subcellularLocation>
    <subcellularLocation>
        <location evidence="9">Mitochondrion intermembrane space</location>
    </subcellularLocation>
</comment>
<sequence length="264" mass="27161">MSSTTTSLRLILGNAAPPAAPAGEMKTVTATTAEEVASSRSNMGVASLDELEITVASSDIGASGLYGPMELASWSSLLKPTSTVSIRIVGDAAESALKTVHTSFLLAGLASKSERREQDSVRVLKAAKKSISNASAAPLQTKKPRGPAVTISLDDALGDDDGLIDEDGLLTDENNLLAPPPAMSASSKADDCAGRKPCDDCTCGRAEREGTSTAKDKAPKQAPSSSCGKCGMGDAFRCASCPYLGKPAFKAGEEHLVLNLDDDL</sequence>
<evidence type="ECO:0000256" key="8">
    <source>
        <dbReference type="ARBA" id="ARBA00023128"/>
    </source>
</evidence>
<evidence type="ECO:0000256" key="2">
    <source>
        <dbReference type="ARBA" id="ARBA00008169"/>
    </source>
</evidence>
<dbReference type="GO" id="GO:0051539">
    <property type="term" value="F:4 iron, 4 sulfur cluster binding"/>
    <property type="evidence" value="ECO:0007669"/>
    <property type="project" value="UniProtKB-KW"/>
</dbReference>
<evidence type="ECO:0000256" key="5">
    <source>
        <dbReference type="ARBA" id="ARBA00022723"/>
    </source>
</evidence>
<dbReference type="InterPro" id="IPR046408">
    <property type="entry name" value="CIAPIN1"/>
</dbReference>
<keyword evidence="5 9" id="KW-0479">Metal-binding</keyword>
<keyword evidence="4 9" id="KW-0963">Cytoplasm</keyword>